<evidence type="ECO:0000313" key="1">
    <source>
        <dbReference type="EMBL" id="MCX2981017.1"/>
    </source>
</evidence>
<protein>
    <recommendedName>
        <fullName evidence="3">MoaD/ThiS family protein</fullName>
    </recommendedName>
</protein>
<reference evidence="1" key="1">
    <citation type="submission" date="2019-02" db="EMBL/GenBank/DDBJ databases">
        <authorList>
            <person name="Li S.-H."/>
        </authorList>
    </citation>
    <scope>NUCLEOTIDE SEQUENCE</scope>
    <source>
        <strain evidence="1">IMCC14734</strain>
    </source>
</reference>
<organism evidence="1 2">
    <name type="scientific">Candidatus Litorirhabdus singularis</name>
    <dbReference type="NCBI Taxonomy" id="2518993"/>
    <lineage>
        <taxon>Bacteria</taxon>
        <taxon>Pseudomonadati</taxon>
        <taxon>Pseudomonadota</taxon>
        <taxon>Gammaproteobacteria</taxon>
        <taxon>Cellvibrionales</taxon>
        <taxon>Halieaceae</taxon>
        <taxon>Candidatus Litorirhabdus</taxon>
    </lineage>
</organism>
<dbReference type="EMBL" id="SHNN01000002">
    <property type="protein sequence ID" value="MCX2981017.1"/>
    <property type="molecule type" value="Genomic_DNA"/>
</dbReference>
<keyword evidence="2" id="KW-1185">Reference proteome</keyword>
<accession>A0ABT3TI08</accession>
<sequence length="86" mass="9475">MPTVVLTGDLRRYTGLGEQGQIEEVQVQALNYRAVRRELQAMFPLLEDAVLDKYGVAIDGVMVQTPLLETLEPDSELVFIAKIAAG</sequence>
<proteinExistence type="predicted"/>
<dbReference type="Proteomes" id="UP001143362">
    <property type="component" value="Unassembled WGS sequence"/>
</dbReference>
<evidence type="ECO:0000313" key="2">
    <source>
        <dbReference type="Proteomes" id="UP001143362"/>
    </source>
</evidence>
<evidence type="ECO:0008006" key="3">
    <source>
        <dbReference type="Google" id="ProtNLM"/>
    </source>
</evidence>
<comment type="caution">
    <text evidence="1">The sequence shown here is derived from an EMBL/GenBank/DDBJ whole genome shotgun (WGS) entry which is preliminary data.</text>
</comment>
<dbReference type="RefSeq" id="WP_279245031.1">
    <property type="nucleotide sequence ID" value="NZ_SHNN01000002.1"/>
</dbReference>
<name>A0ABT3TI08_9GAMM</name>
<gene>
    <name evidence="1" type="ORF">EYC98_09090</name>
</gene>